<dbReference type="PANTHER" id="PTHR35357:SF17">
    <property type="entry name" value="PECTINESTERASE INHIBITOR 12"/>
    <property type="match status" value="1"/>
</dbReference>
<keyword evidence="4" id="KW-0812">Transmembrane</keyword>
<dbReference type="InterPro" id="IPR034088">
    <property type="entry name" value="Pla_a_1-like"/>
</dbReference>
<evidence type="ECO:0000256" key="2">
    <source>
        <dbReference type="ARBA" id="ARBA00023157"/>
    </source>
</evidence>
<dbReference type="AlphaFoldDB" id="A0A833XR05"/>
<dbReference type="FunFam" id="1.20.140.40:FF:000002">
    <property type="entry name" value="Putative invertase inhibitor"/>
    <property type="match status" value="1"/>
</dbReference>
<dbReference type="NCBIfam" id="TIGR01614">
    <property type="entry name" value="PME_inhib"/>
    <property type="match status" value="1"/>
</dbReference>
<dbReference type="InterPro" id="IPR035513">
    <property type="entry name" value="Invertase/methylesterase_inhib"/>
</dbReference>
<gene>
    <name evidence="6" type="ORF">F2P56_010474</name>
</gene>
<dbReference type="GO" id="GO:0005576">
    <property type="term" value="C:extracellular region"/>
    <property type="evidence" value="ECO:0007669"/>
    <property type="project" value="UniProtKB-ARBA"/>
</dbReference>
<evidence type="ECO:0000256" key="1">
    <source>
        <dbReference type="ARBA" id="ARBA00022729"/>
    </source>
</evidence>
<reference evidence="6" key="1">
    <citation type="submission" date="2015-10" db="EMBL/GenBank/DDBJ databases">
        <authorList>
            <person name="Martinez-Garcia P.J."/>
            <person name="Crepeau M.W."/>
            <person name="Puiu D."/>
            <person name="Gonzalez-Ibeas D."/>
            <person name="Whalen J."/>
            <person name="Stevens K."/>
            <person name="Paul R."/>
            <person name="Butterfield T."/>
            <person name="Britton M."/>
            <person name="Reagan R."/>
            <person name="Chakraborty S."/>
            <person name="Walawage S.L."/>
            <person name="Vasquez-Gross H.A."/>
            <person name="Cardeno C."/>
            <person name="Famula R."/>
            <person name="Pratt K."/>
            <person name="Kuruganti S."/>
            <person name="Aradhya M.K."/>
            <person name="Leslie C.A."/>
            <person name="Dandekar A.M."/>
            <person name="Salzberg S.L."/>
            <person name="Wegrzyn J.L."/>
            <person name="Langley C.H."/>
            <person name="Neale D.B."/>
        </authorList>
    </citation>
    <scope>NUCLEOTIDE SEQUENCE</scope>
    <source>
        <tissue evidence="6">Leaves</tissue>
    </source>
</reference>
<reference evidence="6" key="2">
    <citation type="submission" date="2020-03" db="EMBL/GenBank/DDBJ databases">
        <title>Walnut 2.0.</title>
        <authorList>
            <person name="Marrano A."/>
            <person name="Britton M."/>
            <person name="Zimin A.V."/>
            <person name="Zaini P.A."/>
            <person name="Workman R."/>
            <person name="Puiu D."/>
            <person name="Bianco L."/>
            <person name="Allen B.J."/>
            <person name="Troggio M."/>
            <person name="Leslie C.A."/>
            <person name="Timp W."/>
            <person name="Dendekar A."/>
            <person name="Salzberg S.L."/>
            <person name="Neale D.B."/>
        </authorList>
    </citation>
    <scope>NUCLEOTIDE SEQUENCE</scope>
    <source>
        <tissue evidence="6">Leaves</tissue>
    </source>
</reference>
<keyword evidence="4" id="KW-0472">Membrane</keyword>
<protein>
    <recommendedName>
        <fullName evidence="5">Pectinesterase inhibitor domain-containing protein</fullName>
    </recommendedName>
</protein>
<accession>A0A833XR05</accession>
<keyword evidence="1" id="KW-0732">Signal</keyword>
<organism evidence="6 7">
    <name type="scientific">Juglans regia</name>
    <name type="common">English walnut</name>
    <dbReference type="NCBI Taxonomy" id="51240"/>
    <lineage>
        <taxon>Eukaryota</taxon>
        <taxon>Viridiplantae</taxon>
        <taxon>Streptophyta</taxon>
        <taxon>Embryophyta</taxon>
        <taxon>Tracheophyta</taxon>
        <taxon>Spermatophyta</taxon>
        <taxon>Magnoliopsida</taxon>
        <taxon>eudicotyledons</taxon>
        <taxon>Gunneridae</taxon>
        <taxon>Pentapetalae</taxon>
        <taxon>rosids</taxon>
        <taxon>fabids</taxon>
        <taxon>Fagales</taxon>
        <taxon>Juglandaceae</taxon>
        <taxon>Juglans</taxon>
    </lineage>
</organism>
<evidence type="ECO:0000256" key="4">
    <source>
        <dbReference type="SAM" id="Phobius"/>
    </source>
</evidence>
<feature type="transmembrane region" description="Helical" evidence="4">
    <location>
        <begin position="25"/>
        <end position="44"/>
    </location>
</feature>
<dbReference type="CDD" id="cd15795">
    <property type="entry name" value="PMEI-Pla_a_1_like"/>
    <property type="match status" value="1"/>
</dbReference>
<evidence type="ECO:0000256" key="3">
    <source>
        <dbReference type="ARBA" id="ARBA00038471"/>
    </source>
</evidence>
<proteinExistence type="inferred from homology"/>
<dbReference type="EMBL" id="LIHL02000005">
    <property type="protein sequence ID" value="KAF5469917.1"/>
    <property type="molecule type" value="Genomic_DNA"/>
</dbReference>
<keyword evidence="2" id="KW-1015">Disulfide bond</keyword>
<comment type="caution">
    <text evidence="6">The sequence shown here is derived from an EMBL/GenBank/DDBJ whole genome shotgun (WGS) entry which is preliminary data.</text>
</comment>
<evidence type="ECO:0000259" key="5">
    <source>
        <dbReference type="SMART" id="SM00856"/>
    </source>
</evidence>
<dbReference type="SMART" id="SM00856">
    <property type="entry name" value="PMEI"/>
    <property type="match status" value="1"/>
</dbReference>
<evidence type="ECO:0000313" key="6">
    <source>
        <dbReference type="EMBL" id="KAF5469917.1"/>
    </source>
</evidence>
<dbReference type="PANTHER" id="PTHR35357">
    <property type="entry name" value="OS02G0537100 PROTEIN"/>
    <property type="match status" value="1"/>
</dbReference>
<dbReference type="GO" id="GO:0004857">
    <property type="term" value="F:enzyme inhibitor activity"/>
    <property type="evidence" value="ECO:0007669"/>
    <property type="project" value="InterPro"/>
</dbReference>
<dbReference type="Gramene" id="Jr05_02160_p1">
    <property type="protein sequence ID" value="cds.Jr05_02160_p1"/>
    <property type="gene ID" value="Jr05_02160"/>
</dbReference>
<dbReference type="Pfam" id="PF04043">
    <property type="entry name" value="PMEI"/>
    <property type="match status" value="1"/>
</dbReference>
<dbReference type="Proteomes" id="UP000619265">
    <property type="component" value="Unassembled WGS sequence"/>
</dbReference>
<dbReference type="InterPro" id="IPR006501">
    <property type="entry name" value="Pectinesterase_inhib_dom"/>
</dbReference>
<sequence>HIHTPYLHMIYIARIILQTKMRLPLFYLSLPIWFFLVFSIFHAINANNLIPETCKKCAQQDPNLIYNFCVTSLQAAPESYSASDIRELGKISINLINLNVTNTTRRVKKLLECKKLDPYVKACLNDCYNLYSNAGTATKQAMKDYKNKHYKDANIEVSSIIDASTTCEDGFKEKKGVVSPLTKINNDTFQLSAIALSIIGMLS</sequence>
<feature type="domain" description="Pectinesterase inhibitor" evidence="5">
    <location>
        <begin position="45"/>
        <end position="198"/>
    </location>
</feature>
<comment type="similarity">
    <text evidence="3">Belongs to the PMEI family.</text>
</comment>
<dbReference type="Gene3D" id="1.20.140.40">
    <property type="entry name" value="Invertase/pectin methylesterase inhibitor family protein"/>
    <property type="match status" value="1"/>
</dbReference>
<dbReference type="SUPFAM" id="SSF101148">
    <property type="entry name" value="Plant invertase/pectin methylesterase inhibitor"/>
    <property type="match status" value="1"/>
</dbReference>
<keyword evidence="4" id="KW-1133">Transmembrane helix</keyword>
<feature type="non-terminal residue" evidence="6">
    <location>
        <position position="1"/>
    </location>
</feature>
<evidence type="ECO:0000313" key="7">
    <source>
        <dbReference type="Proteomes" id="UP000619265"/>
    </source>
</evidence>
<name>A0A833XR05_JUGRE</name>